<keyword evidence="2" id="KW-1185">Reference proteome</keyword>
<evidence type="ECO:0000313" key="2">
    <source>
        <dbReference type="Proteomes" id="UP001164929"/>
    </source>
</evidence>
<dbReference type="EMBL" id="JAQIZT010000019">
    <property type="protein sequence ID" value="KAJ6952431.1"/>
    <property type="molecule type" value="Genomic_DNA"/>
</dbReference>
<proteinExistence type="predicted"/>
<organism evidence="1 2">
    <name type="scientific">Populus alba x Populus x berolinensis</name>
    <dbReference type="NCBI Taxonomy" id="444605"/>
    <lineage>
        <taxon>Eukaryota</taxon>
        <taxon>Viridiplantae</taxon>
        <taxon>Streptophyta</taxon>
        <taxon>Embryophyta</taxon>
        <taxon>Tracheophyta</taxon>
        <taxon>Spermatophyta</taxon>
        <taxon>Magnoliopsida</taxon>
        <taxon>eudicotyledons</taxon>
        <taxon>Gunneridae</taxon>
        <taxon>Pentapetalae</taxon>
        <taxon>rosids</taxon>
        <taxon>fabids</taxon>
        <taxon>Malpighiales</taxon>
        <taxon>Salicaceae</taxon>
        <taxon>Saliceae</taxon>
        <taxon>Populus</taxon>
    </lineage>
</organism>
<evidence type="ECO:0000313" key="1">
    <source>
        <dbReference type="EMBL" id="KAJ6952431.1"/>
    </source>
</evidence>
<dbReference type="Proteomes" id="UP001164929">
    <property type="component" value="Chromosome 19"/>
</dbReference>
<protein>
    <submittedName>
        <fullName evidence="1">Uncharacterized protein</fullName>
    </submittedName>
</protein>
<comment type="caution">
    <text evidence="1">The sequence shown here is derived from an EMBL/GenBank/DDBJ whole genome shotgun (WGS) entry which is preliminary data.</text>
</comment>
<gene>
    <name evidence="1" type="ORF">NC653_041540</name>
</gene>
<name>A0AAD6L8V0_9ROSI</name>
<reference evidence="1" key="1">
    <citation type="journal article" date="2023" name="Mol. Ecol. Resour.">
        <title>Chromosome-level genome assembly of a triploid poplar Populus alba 'Berolinensis'.</title>
        <authorList>
            <person name="Chen S."/>
            <person name="Yu Y."/>
            <person name="Wang X."/>
            <person name="Wang S."/>
            <person name="Zhang T."/>
            <person name="Zhou Y."/>
            <person name="He R."/>
            <person name="Meng N."/>
            <person name="Wang Y."/>
            <person name="Liu W."/>
            <person name="Liu Z."/>
            <person name="Liu J."/>
            <person name="Guo Q."/>
            <person name="Huang H."/>
            <person name="Sederoff R.R."/>
            <person name="Wang G."/>
            <person name="Qu G."/>
            <person name="Chen S."/>
        </authorList>
    </citation>
    <scope>NUCLEOTIDE SEQUENCE</scope>
    <source>
        <strain evidence="1">SC-2020</strain>
    </source>
</reference>
<accession>A0AAD6L8V0</accession>
<sequence length="29" mass="3130">MSSGTLKGVLRLTRIPIMFASPGRIAPCR</sequence>
<dbReference type="AlphaFoldDB" id="A0AAD6L8V0"/>